<sequence>MAAFVSGISASRSQVWRGAQLNQAVEEEPLEVARR</sequence>
<name>A0A392VBL1_9FABA</name>
<dbReference type="AlphaFoldDB" id="A0A392VBL1"/>
<dbReference type="Proteomes" id="UP000265520">
    <property type="component" value="Unassembled WGS sequence"/>
</dbReference>
<accession>A0A392VBL1</accession>
<evidence type="ECO:0000313" key="1">
    <source>
        <dbReference type="EMBL" id="MCI84832.1"/>
    </source>
</evidence>
<reference evidence="1 2" key="1">
    <citation type="journal article" date="2018" name="Front. Plant Sci.">
        <title>Red Clover (Trifolium pratense) and Zigzag Clover (T. medium) - A Picture of Genomic Similarities and Differences.</title>
        <authorList>
            <person name="Dluhosova J."/>
            <person name="Istvanek J."/>
            <person name="Nedelnik J."/>
            <person name="Repkova J."/>
        </authorList>
    </citation>
    <scope>NUCLEOTIDE SEQUENCE [LARGE SCALE GENOMIC DNA]</scope>
    <source>
        <strain evidence="2">cv. 10/8</strain>
        <tissue evidence="1">Leaf</tissue>
    </source>
</reference>
<organism evidence="1 2">
    <name type="scientific">Trifolium medium</name>
    <dbReference type="NCBI Taxonomy" id="97028"/>
    <lineage>
        <taxon>Eukaryota</taxon>
        <taxon>Viridiplantae</taxon>
        <taxon>Streptophyta</taxon>
        <taxon>Embryophyta</taxon>
        <taxon>Tracheophyta</taxon>
        <taxon>Spermatophyta</taxon>
        <taxon>Magnoliopsida</taxon>
        <taxon>eudicotyledons</taxon>
        <taxon>Gunneridae</taxon>
        <taxon>Pentapetalae</taxon>
        <taxon>rosids</taxon>
        <taxon>fabids</taxon>
        <taxon>Fabales</taxon>
        <taxon>Fabaceae</taxon>
        <taxon>Papilionoideae</taxon>
        <taxon>50 kb inversion clade</taxon>
        <taxon>NPAAA clade</taxon>
        <taxon>Hologalegina</taxon>
        <taxon>IRL clade</taxon>
        <taxon>Trifolieae</taxon>
        <taxon>Trifolium</taxon>
    </lineage>
</organism>
<comment type="caution">
    <text evidence="1">The sequence shown here is derived from an EMBL/GenBank/DDBJ whole genome shotgun (WGS) entry which is preliminary data.</text>
</comment>
<proteinExistence type="predicted"/>
<evidence type="ECO:0000313" key="2">
    <source>
        <dbReference type="Proteomes" id="UP000265520"/>
    </source>
</evidence>
<protein>
    <submittedName>
        <fullName evidence="1">Uncharacterized protein</fullName>
    </submittedName>
</protein>
<feature type="non-terminal residue" evidence="1">
    <location>
        <position position="35"/>
    </location>
</feature>
<keyword evidence="2" id="KW-1185">Reference proteome</keyword>
<dbReference type="EMBL" id="LXQA011100284">
    <property type="protein sequence ID" value="MCI84832.1"/>
    <property type="molecule type" value="Genomic_DNA"/>
</dbReference>